<reference evidence="4" key="1">
    <citation type="journal article" date="2020" name="Stud. Mycol.">
        <title>101 Dothideomycetes genomes: a test case for predicting lifestyles and emergence of pathogens.</title>
        <authorList>
            <person name="Haridas S."/>
            <person name="Albert R."/>
            <person name="Binder M."/>
            <person name="Bloem J."/>
            <person name="Labutti K."/>
            <person name="Salamov A."/>
            <person name="Andreopoulos B."/>
            <person name="Baker S."/>
            <person name="Barry K."/>
            <person name="Bills G."/>
            <person name="Bluhm B."/>
            <person name="Cannon C."/>
            <person name="Castanera R."/>
            <person name="Culley D."/>
            <person name="Daum C."/>
            <person name="Ezra D."/>
            <person name="Gonzalez J."/>
            <person name="Henrissat B."/>
            <person name="Kuo A."/>
            <person name="Liang C."/>
            <person name="Lipzen A."/>
            <person name="Lutzoni F."/>
            <person name="Magnuson J."/>
            <person name="Mondo S."/>
            <person name="Nolan M."/>
            <person name="Ohm R."/>
            <person name="Pangilinan J."/>
            <person name="Park H.-J."/>
            <person name="Ramirez L."/>
            <person name="Alfaro M."/>
            <person name="Sun H."/>
            <person name="Tritt A."/>
            <person name="Yoshinaga Y."/>
            <person name="Zwiers L.-H."/>
            <person name="Turgeon B."/>
            <person name="Goodwin S."/>
            <person name="Spatafora J."/>
            <person name="Crous P."/>
            <person name="Grigoriev I."/>
        </authorList>
    </citation>
    <scope>NUCLEOTIDE SEQUENCE</scope>
    <source>
        <strain evidence="4">CBS 161.51</strain>
    </source>
</reference>
<dbReference type="Pfam" id="PF11790">
    <property type="entry name" value="Glyco_hydro_cc"/>
    <property type="match status" value="1"/>
</dbReference>
<dbReference type="GO" id="GO:0071966">
    <property type="term" value="P:fungal-type cell wall polysaccharide metabolic process"/>
    <property type="evidence" value="ECO:0007669"/>
    <property type="project" value="TreeGrafter"/>
</dbReference>
<dbReference type="PANTHER" id="PTHR34154">
    <property type="entry name" value="ALKALI-SENSITIVE LINKAGE PROTEIN 1"/>
    <property type="match status" value="1"/>
</dbReference>
<evidence type="ECO:0000313" key="5">
    <source>
        <dbReference type="Proteomes" id="UP000800038"/>
    </source>
</evidence>
<sequence length="316" mass="34358">MRRTTLFSATAALLTTTTAQSSSSSKRGLCYVPSKDHPADDQIWTTGPSPPTWYYNYKSEPSSAYANNPHMQFVPMLWGAKDSDKGTPFLDSVKKQIAGGANISYVLGFNEPDGGHSTGGSNLLATTAATRWKAEIEPLKQLGIKLGAPSVTGGESGWQWLDNFYEACGGGCNPDFVPVHWYGNFEGMMSHIGHVTAKWPDMTVWVTEYGYPHQELGDTQSFYNMSARSFDGWPNITHYSYFGAFRSSVSNVGPNAAMLTEKGELTDIGSWYLGGLATNNIPKASSTPSRSSPNLAAAAFPLSCYVFAAALWFYLL</sequence>
<name>A0A6A5ST22_9PLEO</name>
<dbReference type="InterPro" id="IPR053183">
    <property type="entry name" value="ASL1"/>
</dbReference>
<evidence type="ECO:0000313" key="4">
    <source>
        <dbReference type="EMBL" id="KAF1941736.1"/>
    </source>
</evidence>
<dbReference type="PANTHER" id="PTHR34154:SF3">
    <property type="entry name" value="ALKALI-SENSITIVE LINKAGE PROTEIN 1"/>
    <property type="match status" value="1"/>
</dbReference>
<keyword evidence="5" id="KW-1185">Reference proteome</keyword>
<feature type="signal peptide" evidence="2">
    <location>
        <begin position="1"/>
        <end position="19"/>
    </location>
</feature>
<evidence type="ECO:0000256" key="2">
    <source>
        <dbReference type="SAM" id="SignalP"/>
    </source>
</evidence>
<accession>A0A6A5ST22</accession>
<dbReference type="GO" id="GO:0009277">
    <property type="term" value="C:fungal-type cell wall"/>
    <property type="evidence" value="ECO:0007669"/>
    <property type="project" value="TreeGrafter"/>
</dbReference>
<keyword evidence="2" id="KW-0732">Signal</keyword>
<dbReference type="InterPro" id="IPR024655">
    <property type="entry name" value="Asl1_glyco_hydro_catalytic"/>
</dbReference>
<dbReference type="Gene3D" id="3.20.20.80">
    <property type="entry name" value="Glycosidases"/>
    <property type="match status" value="1"/>
</dbReference>
<evidence type="ECO:0000259" key="3">
    <source>
        <dbReference type="Pfam" id="PF11790"/>
    </source>
</evidence>
<dbReference type="EMBL" id="ML976043">
    <property type="protein sequence ID" value="KAF1941736.1"/>
    <property type="molecule type" value="Genomic_DNA"/>
</dbReference>
<keyword evidence="1" id="KW-1133">Transmembrane helix</keyword>
<gene>
    <name evidence="4" type="ORF">EJ02DRAFT_190966</name>
</gene>
<keyword evidence="1" id="KW-0472">Membrane</keyword>
<dbReference type="InterPro" id="IPR017853">
    <property type="entry name" value="GH"/>
</dbReference>
<organism evidence="4 5">
    <name type="scientific">Clathrospora elynae</name>
    <dbReference type="NCBI Taxonomy" id="706981"/>
    <lineage>
        <taxon>Eukaryota</taxon>
        <taxon>Fungi</taxon>
        <taxon>Dikarya</taxon>
        <taxon>Ascomycota</taxon>
        <taxon>Pezizomycotina</taxon>
        <taxon>Dothideomycetes</taxon>
        <taxon>Pleosporomycetidae</taxon>
        <taxon>Pleosporales</taxon>
        <taxon>Diademaceae</taxon>
        <taxon>Clathrospora</taxon>
    </lineage>
</organism>
<dbReference type="OrthoDB" id="43654at2759"/>
<keyword evidence="1" id="KW-0812">Transmembrane</keyword>
<protein>
    <recommendedName>
        <fullName evidence="3">Asl1-like glycosyl hydrolase catalytic domain-containing protein</fullName>
    </recommendedName>
</protein>
<proteinExistence type="predicted"/>
<feature type="transmembrane region" description="Helical" evidence="1">
    <location>
        <begin position="295"/>
        <end position="315"/>
    </location>
</feature>
<dbReference type="AlphaFoldDB" id="A0A6A5ST22"/>
<dbReference type="SUPFAM" id="SSF51445">
    <property type="entry name" value="(Trans)glycosidases"/>
    <property type="match status" value="1"/>
</dbReference>
<feature type="domain" description="Asl1-like glycosyl hydrolase catalytic" evidence="3">
    <location>
        <begin position="28"/>
        <end position="272"/>
    </location>
</feature>
<dbReference type="FunFam" id="3.20.20.80:FF:000207">
    <property type="entry name" value="Glycoside hydrolase family 128 protein"/>
    <property type="match status" value="1"/>
</dbReference>
<evidence type="ECO:0000256" key="1">
    <source>
        <dbReference type="SAM" id="Phobius"/>
    </source>
</evidence>
<dbReference type="Proteomes" id="UP000800038">
    <property type="component" value="Unassembled WGS sequence"/>
</dbReference>
<feature type="chain" id="PRO_5025634509" description="Asl1-like glycosyl hydrolase catalytic domain-containing protein" evidence="2">
    <location>
        <begin position="20"/>
        <end position="316"/>
    </location>
</feature>